<dbReference type="EMBL" id="BAHC01000141">
    <property type="protein sequence ID" value="GAB91645.1"/>
    <property type="molecule type" value="Genomic_DNA"/>
</dbReference>
<dbReference type="InterPro" id="IPR017438">
    <property type="entry name" value="ATP-NAD_kinase_N"/>
</dbReference>
<dbReference type="AlphaFoldDB" id="K6VXJ3"/>
<evidence type="ECO:0000259" key="2">
    <source>
        <dbReference type="PROSITE" id="PS50146"/>
    </source>
</evidence>
<keyword evidence="4" id="KW-1185">Reference proteome</keyword>
<comment type="caution">
    <text evidence="3">The sequence shown here is derived from an EMBL/GenBank/DDBJ whole genome shotgun (WGS) entry which is preliminary data.</text>
</comment>
<evidence type="ECO:0000313" key="4">
    <source>
        <dbReference type="Proteomes" id="UP000008363"/>
    </source>
</evidence>
<dbReference type="PROSITE" id="PS50146">
    <property type="entry name" value="DAGK"/>
    <property type="match status" value="1"/>
</dbReference>
<keyword evidence="1" id="KW-0472">Membrane</keyword>
<dbReference type="InterPro" id="IPR001206">
    <property type="entry name" value="Diacylglycerol_kinase_cat_dom"/>
</dbReference>
<dbReference type="Gene3D" id="2.60.200.40">
    <property type="match status" value="1"/>
</dbReference>
<dbReference type="Pfam" id="PF00781">
    <property type="entry name" value="DAGK_cat"/>
    <property type="match status" value="1"/>
</dbReference>
<name>K6VXJ3_9ACTN</name>
<protein>
    <recommendedName>
        <fullName evidence="2">DAGKc domain-containing protein</fullName>
    </recommendedName>
</protein>
<feature type="transmembrane region" description="Helical" evidence="1">
    <location>
        <begin position="51"/>
        <end position="72"/>
    </location>
</feature>
<keyword evidence="1" id="KW-0812">Transmembrane</keyword>
<sequence length="435" mass="46056">MIALAGTGVLAVGVVLFLFHSGVHVISGLVGMSVAVAGAWWAITERALRRALGALALVAGLVILALAFAAAVSGVAGIFVRIVVAVAILAVVTGCARYAMARDLHALDRDREPRVPSRPVLICNPKSGGGKVERFGIIDAARDLGVETVILRPGDDLEQVAHDAVARGADCLGMAGGDGSQALVASVAVEHDLPFVCVSAGTRNHFALDLGLDRVNPRRTLDAFRDAVERRVDYATVNDRLFVNNVSLGVYATIVQEESYRAEKARTAAELLPELLGPTSEKFDLQFTAPDGREVDGPFVILVSNNPYAVTASLDAATRHRMDTGTLGVIAVSTSTGAEAARLMALSAVGLRRSSPFWHEFTTAEFEIRSRSGHALAGVDGEALDLPTPLRFRSHPGALRLLVPADNEAEATRRQARDVHIRALVDVAMGHAPHM</sequence>
<gene>
    <name evidence="3" type="ORF">GORHZ_141_00200</name>
</gene>
<keyword evidence="1" id="KW-1133">Transmembrane helix</keyword>
<dbReference type="SUPFAM" id="SSF111331">
    <property type="entry name" value="NAD kinase/diacylglycerol kinase-like"/>
    <property type="match status" value="1"/>
</dbReference>
<dbReference type="Gene3D" id="3.40.50.10330">
    <property type="entry name" value="Probable inorganic polyphosphate/atp-NAD kinase, domain 1"/>
    <property type="match status" value="1"/>
</dbReference>
<feature type="transmembrane region" description="Helical" evidence="1">
    <location>
        <begin position="23"/>
        <end position="44"/>
    </location>
</feature>
<feature type="domain" description="DAGKc" evidence="2">
    <location>
        <begin position="114"/>
        <end position="241"/>
    </location>
</feature>
<evidence type="ECO:0000313" key="3">
    <source>
        <dbReference type="EMBL" id="GAB91645.1"/>
    </source>
</evidence>
<evidence type="ECO:0000256" key="1">
    <source>
        <dbReference type="SAM" id="Phobius"/>
    </source>
</evidence>
<reference evidence="3 4" key="1">
    <citation type="submission" date="2012-08" db="EMBL/GenBank/DDBJ databases">
        <title>Whole genome shotgun sequence of Gordonia rhizosphera NBRC 16068.</title>
        <authorList>
            <person name="Takarada H."/>
            <person name="Isaki S."/>
            <person name="Hosoyama A."/>
            <person name="Tsuchikane K."/>
            <person name="Katsumata H."/>
            <person name="Baba S."/>
            <person name="Ohji S."/>
            <person name="Yamazaki S."/>
            <person name="Fujita N."/>
        </authorList>
    </citation>
    <scope>NUCLEOTIDE SEQUENCE [LARGE SCALE GENOMIC DNA]</scope>
    <source>
        <strain evidence="3 4">NBRC 16068</strain>
    </source>
</reference>
<dbReference type="InterPro" id="IPR016064">
    <property type="entry name" value="NAD/diacylglycerol_kinase_sf"/>
</dbReference>
<feature type="transmembrane region" description="Helical" evidence="1">
    <location>
        <begin position="78"/>
        <end position="99"/>
    </location>
</feature>
<dbReference type="Proteomes" id="UP000008363">
    <property type="component" value="Unassembled WGS sequence"/>
</dbReference>
<dbReference type="eggNOG" id="COG1597">
    <property type="taxonomic scope" value="Bacteria"/>
</dbReference>
<dbReference type="STRING" id="1108045.GORHZ_141_00200"/>
<organism evidence="3 4">
    <name type="scientific">Gordonia rhizosphera NBRC 16068</name>
    <dbReference type="NCBI Taxonomy" id="1108045"/>
    <lineage>
        <taxon>Bacteria</taxon>
        <taxon>Bacillati</taxon>
        <taxon>Actinomycetota</taxon>
        <taxon>Actinomycetes</taxon>
        <taxon>Mycobacteriales</taxon>
        <taxon>Gordoniaceae</taxon>
        <taxon>Gordonia</taxon>
    </lineage>
</organism>
<proteinExistence type="predicted"/>
<dbReference type="GO" id="GO:0016301">
    <property type="term" value="F:kinase activity"/>
    <property type="evidence" value="ECO:0007669"/>
    <property type="project" value="InterPro"/>
</dbReference>
<accession>K6VXJ3</accession>